<proteinExistence type="predicted"/>
<gene>
    <name evidence="1" type="ORF">LCGC14_2307270</name>
</gene>
<sequence>MRLFVDVDDTIVLYKPESENVSGQGNRHPYGLMSDDSLYVFNESLLKFIVAFREKYPESLIIIWSGGGKRYAQRVAEQAGIGHLDLTYLDKDMGTFPLVAEDDIVVDDQELAVAATVSPPDFFDNKDNWGL</sequence>
<comment type="caution">
    <text evidence="1">The sequence shown here is derived from an EMBL/GenBank/DDBJ whole genome shotgun (WGS) entry which is preliminary data.</text>
</comment>
<protein>
    <recommendedName>
        <fullName evidence="2">FCP1 homology domain-containing protein</fullName>
    </recommendedName>
</protein>
<reference evidence="1" key="1">
    <citation type="journal article" date="2015" name="Nature">
        <title>Complex archaea that bridge the gap between prokaryotes and eukaryotes.</title>
        <authorList>
            <person name="Spang A."/>
            <person name="Saw J.H."/>
            <person name="Jorgensen S.L."/>
            <person name="Zaremba-Niedzwiedzka K."/>
            <person name="Martijn J."/>
            <person name="Lind A.E."/>
            <person name="van Eijk R."/>
            <person name="Schleper C."/>
            <person name="Guy L."/>
            <person name="Ettema T.J."/>
        </authorList>
    </citation>
    <scope>NUCLEOTIDE SEQUENCE</scope>
</reference>
<dbReference type="AlphaFoldDB" id="A0A0F9CLS9"/>
<dbReference type="EMBL" id="LAZR01032668">
    <property type="protein sequence ID" value="KKL50258.1"/>
    <property type="molecule type" value="Genomic_DNA"/>
</dbReference>
<evidence type="ECO:0000313" key="1">
    <source>
        <dbReference type="EMBL" id="KKL50258.1"/>
    </source>
</evidence>
<name>A0A0F9CLS9_9ZZZZ</name>
<accession>A0A0F9CLS9</accession>
<evidence type="ECO:0008006" key="2">
    <source>
        <dbReference type="Google" id="ProtNLM"/>
    </source>
</evidence>
<organism evidence="1">
    <name type="scientific">marine sediment metagenome</name>
    <dbReference type="NCBI Taxonomy" id="412755"/>
    <lineage>
        <taxon>unclassified sequences</taxon>
        <taxon>metagenomes</taxon>
        <taxon>ecological metagenomes</taxon>
    </lineage>
</organism>